<reference evidence="2 3" key="1">
    <citation type="submission" date="2019-11" db="EMBL/GenBank/DDBJ databases">
        <title>Nocardia sp. nov. CT2-14 isolated from soil.</title>
        <authorList>
            <person name="Kanchanasin P."/>
            <person name="Tanasupawat S."/>
            <person name="Yuki M."/>
            <person name="Kudo T."/>
        </authorList>
    </citation>
    <scope>NUCLEOTIDE SEQUENCE [LARGE SCALE GENOMIC DNA]</scope>
    <source>
        <strain evidence="2 3">CT2-14</strain>
    </source>
</reference>
<name>A0A6I3L3C6_9NOCA</name>
<dbReference type="RefSeq" id="WP_154791255.1">
    <property type="nucleotide sequence ID" value="NZ_WMBB01000017.1"/>
</dbReference>
<comment type="caution">
    <text evidence="2">The sequence shown here is derived from an EMBL/GenBank/DDBJ whole genome shotgun (WGS) entry which is preliminary data.</text>
</comment>
<dbReference type="InterPro" id="IPR007344">
    <property type="entry name" value="GrpB/CoaE"/>
</dbReference>
<dbReference type="Proteomes" id="UP000432464">
    <property type="component" value="Unassembled WGS sequence"/>
</dbReference>
<proteinExistence type="predicted"/>
<dbReference type="EMBL" id="WMBB01000017">
    <property type="protein sequence ID" value="MTE16822.1"/>
    <property type="molecule type" value="Genomic_DNA"/>
</dbReference>
<protein>
    <submittedName>
        <fullName evidence="2">GrpB family protein</fullName>
    </submittedName>
</protein>
<keyword evidence="3" id="KW-1185">Reference proteome</keyword>
<dbReference type="AlphaFoldDB" id="A0A6I3L3C6"/>
<organism evidence="2 3">
    <name type="scientific">Nocardia aurantiaca</name>
    <dbReference type="NCBI Taxonomy" id="2675850"/>
    <lineage>
        <taxon>Bacteria</taxon>
        <taxon>Bacillati</taxon>
        <taxon>Actinomycetota</taxon>
        <taxon>Actinomycetes</taxon>
        <taxon>Mycobacteriales</taxon>
        <taxon>Nocardiaceae</taxon>
        <taxon>Nocardia</taxon>
    </lineage>
</organism>
<dbReference type="InterPro" id="IPR043519">
    <property type="entry name" value="NT_sf"/>
</dbReference>
<dbReference type="GO" id="GO:0015937">
    <property type="term" value="P:coenzyme A biosynthetic process"/>
    <property type="evidence" value="ECO:0007669"/>
    <property type="project" value="UniProtKB-KW"/>
</dbReference>
<dbReference type="Gene3D" id="3.30.460.10">
    <property type="entry name" value="Beta Polymerase, domain 2"/>
    <property type="match status" value="1"/>
</dbReference>
<dbReference type="PANTHER" id="PTHR34822:SF1">
    <property type="entry name" value="GRPB FAMILY PROTEIN"/>
    <property type="match status" value="1"/>
</dbReference>
<gene>
    <name evidence="2" type="ORF">GLP40_29250</name>
</gene>
<evidence type="ECO:0000313" key="2">
    <source>
        <dbReference type="EMBL" id="MTE16822.1"/>
    </source>
</evidence>
<dbReference type="SUPFAM" id="SSF81301">
    <property type="entry name" value="Nucleotidyltransferase"/>
    <property type="match status" value="1"/>
</dbReference>
<accession>A0A6I3L3C6</accession>
<keyword evidence="1" id="KW-0173">Coenzyme A biosynthesis</keyword>
<dbReference type="PANTHER" id="PTHR34822">
    <property type="entry name" value="GRPB DOMAIN PROTEIN (AFU_ORTHOLOGUE AFUA_1G01530)"/>
    <property type="match status" value="1"/>
</dbReference>
<evidence type="ECO:0000256" key="1">
    <source>
        <dbReference type="ARBA" id="ARBA00022993"/>
    </source>
</evidence>
<dbReference type="Pfam" id="PF04229">
    <property type="entry name" value="GrpB"/>
    <property type="match status" value="1"/>
</dbReference>
<sequence>MDDVMKLIGGVEKRDIRIVDYDPAWPVRFAAEQGRIVDALGVIACRIDHIGSTSVPGLAAKPIIDIDLSVPDVEDESAYLGPLLTTGYQLRVRERGHRMVRTPQRDVHVHISTVGSEWERRHLLFRDWLRHDTEDRAAYQELKRELSQRDWIDMNAYADAKGPLISEMTVRAEAWALSVGWSPKN</sequence>
<evidence type="ECO:0000313" key="3">
    <source>
        <dbReference type="Proteomes" id="UP000432464"/>
    </source>
</evidence>